<feature type="domain" description="NOL9 C-terminal" evidence="2">
    <location>
        <begin position="139"/>
        <end position="183"/>
    </location>
</feature>
<keyword evidence="1" id="KW-0539">Nucleus</keyword>
<evidence type="ECO:0000256" key="1">
    <source>
        <dbReference type="ARBA" id="ARBA00023242"/>
    </source>
</evidence>
<name>A0A0C9TJA0_SPHS4</name>
<dbReference type="PANTHER" id="PTHR12755">
    <property type="entry name" value="CLEAVAGE/POLYADENYLATION FACTOR IA SUBUNIT CLP1P"/>
    <property type="match status" value="1"/>
</dbReference>
<dbReference type="GO" id="GO:0000448">
    <property type="term" value="P:cleavage in ITS2 between 5.8S rRNA and LSU-rRNA of tricistronic rRNA transcript (SSU-rRNA, 5.8S rRNA, LSU-rRNA)"/>
    <property type="evidence" value="ECO:0007669"/>
    <property type="project" value="TreeGrafter"/>
</dbReference>
<dbReference type="GO" id="GO:0051731">
    <property type="term" value="F:polynucleotide 5'-hydroxyl-kinase activity"/>
    <property type="evidence" value="ECO:0007669"/>
    <property type="project" value="InterPro"/>
</dbReference>
<dbReference type="InterPro" id="IPR045116">
    <property type="entry name" value="Clp1/Grc3"/>
</dbReference>
<accession>A0A0C9TJA0</accession>
<dbReference type="InterPro" id="IPR057570">
    <property type="entry name" value="NOL9_C"/>
</dbReference>
<dbReference type="AlphaFoldDB" id="A0A0C9TJA0"/>
<dbReference type="HOGENOM" id="CLU_1138399_0_0_1"/>
<feature type="non-terminal residue" evidence="3">
    <location>
        <position position="215"/>
    </location>
</feature>
<evidence type="ECO:0000259" key="2">
    <source>
        <dbReference type="Pfam" id="PF25467"/>
    </source>
</evidence>
<dbReference type="Proteomes" id="UP000054279">
    <property type="component" value="Unassembled WGS sequence"/>
</dbReference>
<dbReference type="GO" id="GO:0005634">
    <property type="term" value="C:nucleus"/>
    <property type="evidence" value="ECO:0007669"/>
    <property type="project" value="TreeGrafter"/>
</dbReference>
<gene>
    <name evidence="3" type="ORF">M422DRAFT_188032</name>
</gene>
<proteinExistence type="predicted"/>
<reference evidence="3 4" key="1">
    <citation type="submission" date="2014-06" db="EMBL/GenBank/DDBJ databases">
        <title>Evolutionary Origins and Diversification of the Mycorrhizal Mutualists.</title>
        <authorList>
            <consortium name="DOE Joint Genome Institute"/>
            <consortium name="Mycorrhizal Genomics Consortium"/>
            <person name="Kohler A."/>
            <person name="Kuo A."/>
            <person name="Nagy L.G."/>
            <person name="Floudas D."/>
            <person name="Copeland A."/>
            <person name="Barry K.W."/>
            <person name="Cichocki N."/>
            <person name="Veneault-Fourrey C."/>
            <person name="LaButti K."/>
            <person name="Lindquist E.A."/>
            <person name="Lipzen A."/>
            <person name="Lundell T."/>
            <person name="Morin E."/>
            <person name="Murat C."/>
            <person name="Riley R."/>
            <person name="Ohm R."/>
            <person name="Sun H."/>
            <person name="Tunlid A."/>
            <person name="Henrissat B."/>
            <person name="Grigoriev I.V."/>
            <person name="Hibbett D.S."/>
            <person name="Martin F."/>
        </authorList>
    </citation>
    <scope>NUCLEOTIDE SEQUENCE [LARGE SCALE GENOMIC DNA]</scope>
    <source>
        <strain evidence="3 4">SS14</strain>
    </source>
</reference>
<evidence type="ECO:0000313" key="3">
    <source>
        <dbReference type="EMBL" id="KIJ29708.1"/>
    </source>
</evidence>
<protein>
    <recommendedName>
        <fullName evidence="2">NOL9 C-terminal domain-containing protein</fullName>
    </recommendedName>
</protein>
<organism evidence="3 4">
    <name type="scientific">Sphaerobolus stellatus (strain SS14)</name>
    <dbReference type="NCBI Taxonomy" id="990650"/>
    <lineage>
        <taxon>Eukaryota</taxon>
        <taxon>Fungi</taxon>
        <taxon>Dikarya</taxon>
        <taxon>Basidiomycota</taxon>
        <taxon>Agaricomycotina</taxon>
        <taxon>Agaricomycetes</taxon>
        <taxon>Phallomycetidae</taxon>
        <taxon>Geastrales</taxon>
        <taxon>Sphaerobolaceae</taxon>
        <taxon>Sphaerobolus</taxon>
    </lineage>
</organism>
<sequence length="215" mass="23609">MIPVQRLQLSLSGRLHQIRPILKSPLSLYYAASDYRAMAILSYFYSRNLASDETPMSWSIELPLCARMPWEVESRTAIKQIVLTGAGYEDVTIEHLGSAINCGIVALIAEDEDIMENAAEINPEGWPYIQGSSTPSPTSSNCIGLGFIRGVDPNRHVLQLITPVPPAELSKCTILVKGELDMPVWGFLDFRQDTAAGVAGVKWEKVPYLQMGGGD</sequence>
<evidence type="ECO:0000313" key="4">
    <source>
        <dbReference type="Proteomes" id="UP000054279"/>
    </source>
</evidence>
<dbReference type="EMBL" id="KN837277">
    <property type="protein sequence ID" value="KIJ29708.1"/>
    <property type="molecule type" value="Genomic_DNA"/>
</dbReference>
<dbReference type="Pfam" id="PF25467">
    <property type="entry name" value="NOL9_C"/>
    <property type="match status" value="1"/>
</dbReference>
<keyword evidence="4" id="KW-1185">Reference proteome</keyword>
<dbReference type="PANTHER" id="PTHR12755:SF3">
    <property type="entry name" value="POLYNUCLEOTIDE 5'-HYDROXYL-KINASE NOL9"/>
    <property type="match status" value="1"/>
</dbReference>
<dbReference type="OrthoDB" id="2405412at2759"/>